<feature type="transmembrane region" description="Helical" evidence="1">
    <location>
        <begin position="51"/>
        <end position="71"/>
    </location>
</feature>
<dbReference type="AlphaFoldDB" id="A0A2S2PAU3"/>
<evidence type="ECO:0000313" key="2">
    <source>
        <dbReference type="EMBL" id="MBY26502.1"/>
    </source>
</evidence>
<keyword evidence="1" id="KW-1133">Transmembrane helix</keyword>
<sequence>MDEYIYPGDDNTSAILSLVIGYSVVLLAFALQPAVKKLVNKINGLKRILAVDVYLLFSFFGAVNVWRGVWIMLDIHFIPDAPITSYWVSHIACFGFLVLLNSSNSILVRGVYIDAEEDGTQCVDFPCYYVRLLVQKRKRKKQIRIDEEGKEMTQIKIEKEDKTEEINEKMLLTSENGDVTMLNETGETINNSSKIV</sequence>
<dbReference type="PANTHER" id="PTHR35270:SF2">
    <property type="entry name" value="FUSELESS, ISOFORM A"/>
    <property type="match status" value="1"/>
</dbReference>
<proteinExistence type="predicted"/>
<dbReference type="InterPro" id="IPR032751">
    <property type="entry name" value="Fuseless"/>
</dbReference>
<gene>
    <name evidence="2" type="ORF">g.107914</name>
</gene>
<feature type="transmembrane region" description="Helical" evidence="1">
    <location>
        <begin position="83"/>
        <end position="100"/>
    </location>
</feature>
<feature type="transmembrane region" description="Helical" evidence="1">
    <location>
        <begin position="12"/>
        <end position="31"/>
    </location>
</feature>
<keyword evidence="1" id="KW-0812">Transmembrane</keyword>
<organism evidence="2">
    <name type="scientific">Schizaphis graminum</name>
    <name type="common">Green bug aphid</name>
    <dbReference type="NCBI Taxonomy" id="13262"/>
    <lineage>
        <taxon>Eukaryota</taxon>
        <taxon>Metazoa</taxon>
        <taxon>Ecdysozoa</taxon>
        <taxon>Arthropoda</taxon>
        <taxon>Hexapoda</taxon>
        <taxon>Insecta</taxon>
        <taxon>Pterygota</taxon>
        <taxon>Neoptera</taxon>
        <taxon>Paraneoptera</taxon>
        <taxon>Hemiptera</taxon>
        <taxon>Sternorrhyncha</taxon>
        <taxon>Aphidomorpha</taxon>
        <taxon>Aphidoidea</taxon>
        <taxon>Aphididae</taxon>
        <taxon>Aphidini</taxon>
        <taxon>Schizaphis</taxon>
    </lineage>
</organism>
<name>A0A2S2PAU3_SCHGA</name>
<dbReference type="GO" id="GO:0007274">
    <property type="term" value="P:neuromuscular synaptic transmission"/>
    <property type="evidence" value="ECO:0007669"/>
    <property type="project" value="TreeGrafter"/>
</dbReference>
<dbReference type="GO" id="GO:0042734">
    <property type="term" value="C:presynaptic membrane"/>
    <property type="evidence" value="ECO:0007669"/>
    <property type="project" value="TreeGrafter"/>
</dbReference>
<accession>A0A2S2PAU3</accession>
<dbReference type="GO" id="GO:0070073">
    <property type="term" value="P:clustering of voltage-gated calcium channels"/>
    <property type="evidence" value="ECO:0007669"/>
    <property type="project" value="TreeGrafter"/>
</dbReference>
<protein>
    <submittedName>
        <fullName evidence="2">Uncharacterized protein</fullName>
    </submittedName>
</protein>
<dbReference type="PANTHER" id="PTHR35270">
    <property type="entry name" value="FUSELESS, ISOFORM A"/>
    <property type="match status" value="1"/>
</dbReference>
<keyword evidence="1" id="KW-0472">Membrane</keyword>
<evidence type="ECO:0000256" key="1">
    <source>
        <dbReference type="SAM" id="Phobius"/>
    </source>
</evidence>
<reference evidence="2" key="1">
    <citation type="submission" date="2018-04" db="EMBL/GenBank/DDBJ databases">
        <title>Transcriptome of Schizaphis graminum biotype I.</title>
        <authorList>
            <person name="Scully E.D."/>
            <person name="Geib S.M."/>
            <person name="Palmer N.A."/>
            <person name="Koch K."/>
            <person name="Bradshaw J."/>
            <person name="Heng-Moss T."/>
            <person name="Sarath G."/>
        </authorList>
    </citation>
    <scope>NUCLEOTIDE SEQUENCE</scope>
</reference>
<dbReference type="EMBL" id="GGMR01013883">
    <property type="protein sequence ID" value="MBY26502.1"/>
    <property type="molecule type" value="Transcribed_RNA"/>
</dbReference>
<dbReference type="Pfam" id="PF15993">
    <property type="entry name" value="Fuseless"/>
    <property type="match status" value="1"/>
</dbReference>
<dbReference type="GO" id="GO:0007270">
    <property type="term" value="P:neuron-neuron synaptic transmission"/>
    <property type="evidence" value="ECO:0007669"/>
    <property type="project" value="TreeGrafter"/>
</dbReference>